<evidence type="ECO:0000256" key="4">
    <source>
        <dbReference type="ARBA" id="ARBA00022692"/>
    </source>
</evidence>
<dbReference type="GO" id="GO:0050906">
    <property type="term" value="P:detection of stimulus involved in sensory perception"/>
    <property type="evidence" value="ECO:0007669"/>
    <property type="project" value="UniProtKB-ARBA"/>
</dbReference>
<dbReference type="Pfam" id="PF00060">
    <property type="entry name" value="Lig_chan"/>
    <property type="match status" value="2"/>
</dbReference>
<keyword evidence="4 10" id="KW-0812">Transmembrane</keyword>
<evidence type="ECO:0000256" key="3">
    <source>
        <dbReference type="ARBA" id="ARBA00022475"/>
    </source>
</evidence>
<feature type="transmembrane region" description="Helical" evidence="10">
    <location>
        <begin position="406"/>
        <end position="427"/>
    </location>
</feature>
<dbReference type="Gene3D" id="1.10.287.70">
    <property type="match status" value="2"/>
</dbReference>
<protein>
    <recommendedName>
        <fullName evidence="11">Ionotropic glutamate receptor C-terminal domain-containing protein</fullName>
    </recommendedName>
</protein>
<reference evidence="12" key="1">
    <citation type="submission" date="2022-08" db="UniProtKB">
        <authorList>
            <consortium name="EnsemblMetazoa"/>
        </authorList>
    </citation>
    <scope>IDENTIFICATION</scope>
    <source>
        <strain evidence="12">EBRO</strain>
    </source>
</reference>
<dbReference type="InterPro" id="IPR001320">
    <property type="entry name" value="Iontro_rcpt_C"/>
</dbReference>
<evidence type="ECO:0000259" key="11">
    <source>
        <dbReference type="Pfam" id="PF00060"/>
    </source>
</evidence>
<dbReference type="VEuPathDB" id="VectorBase:AATE012654"/>
<dbReference type="InterPro" id="IPR052192">
    <property type="entry name" value="Insect_Ionotropic_Sensory_Rcpt"/>
</dbReference>
<dbReference type="PANTHER" id="PTHR42643:SF40">
    <property type="entry name" value="IONOTROPIC RECEPTOR 41A-RELATED"/>
    <property type="match status" value="1"/>
</dbReference>
<keyword evidence="8" id="KW-0325">Glycoprotein</keyword>
<feature type="transmembrane region" description="Helical" evidence="10">
    <location>
        <begin position="346"/>
        <end position="366"/>
    </location>
</feature>
<evidence type="ECO:0000256" key="2">
    <source>
        <dbReference type="ARBA" id="ARBA00008685"/>
    </source>
</evidence>
<feature type="transmembrane region" description="Helical" evidence="10">
    <location>
        <begin position="926"/>
        <end position="947"/>
    </location>
</feature>
<evidence type="ECO:0000256" key="6">
    <source>
        <dbReference type="ARBA" id="ARBA00023136"/>
    </source>
</evidence>
<evidence type="ECO:0000256" key="10">
    <source>
        <dbReference type="SAM" id="Phobius"/>
    </source>
</evidence>
<organism evidence="12">
    <name type="scientific">Anopheles atroparvus</name>
    <name type="common">European mosquito</name>
    <dbReference type="NCBI Taxonomy" id="41427"/>
    <lineage>
        <taxon>Eukaryota</taxon>
        <taxon>Metazoa</taxon>
        <taxon>Ecdysozoa</taxon>
        <taxon>Arthropoda</taxon>
        <taxon>Hexapoda</taxon>
        <taxon>Insecta</taxon>
        <taxon>Pterygota</taxon>
        <taxon>Neoptera</taxon>
        <taxon>Endopterygota</taxon>
        <taxon>Diptera</taxon>
        <taxon>Nematocera</taxon>
        <taxon>Culicoidea</taxon>
        <taxon>Culicidae</taxon>
        <taxon>Anophelinae</taxon>
        <taxon>Anopheles</taxon>
    </lineage>
</organism>
<feature type="compositionally biased region" description="Basic and acidic residues" evidence="9">
    <location>
        <begin position="1280"/>
        <end position="1290"/>
    </location>
</feature>
<evidence type="ECO:0000256" key="8">
    <source>
        <dbReference type="ARBA" id="ARBA00023180"/>
    </source>
</evidence>
<keyword evidence="6 10" id="KW-0472">Membrane</keyword>
<comment type="similarity">
    <text evidence="2">Belongs to the glutamate-gated ion channel (TC 1.A.10.1) family.</text>
</comment>
<feature type="region of interest" description="Disordered" evidence="9">
    <location>
        <begin position="1262"/>
        <end position="1290"/>
    </location>
</feature>
<keyword evidence="7" id="KW-0675">Receptor</keyword>
<proteinExistence type="inferred from homology"/>
<evidence type="ECO:0000256" key="9">
    <source>
        <dbReference type="SAM" id="MobiDB-lite"/>
    </source>
</evidence>
<feature type="domain" description="Ionotropic glutamate receptor C-terminal" evidence="11">
    <location>
        <begin position="347"/>
        <end position="614"/>
    </location>
</feature>
<feature type="transmembrane region" description="Helical" evidence="10">
    <location>
        <begin position="373"/>
        <end position="394"/>
    </location>
</feature>
<feature type="transmembrane region" description="Helical" evidence="10">
    <location>
        <begin position="606"/>
        <end position="626"/>
    </location>
</feature>
<keyword evidence="3" id="KW-1003">Cell membrane</keyword>
<evidence type="ECO:0000256" key="7">
    <source>
        <dbReference type="ARBA" id="ARBA00023170"/>
    </source>
</evidence>
<dbReference type="STRING" id="41427.A0A182J763"/>
<dbReference type="EnsemblMetazoa" id="AATE012654-RA">
    <property type="protein sequence ID" value="AATE012654-PA.1"/>
    <property type="gene ID" value="AATE012654"/>
</dbReference>
<feature type="transmembrane region" description="Helical" evidence="10">
    <location>
        <begin position="996"/>
        <end position="1022"/>
    </location>
</feature>
<evidence type="ECO:0000313" key="12">
    <source>
        <dbReference type="EnsemblMetazoa" id="AATE012654-PA.1"/>
    </source>
</evidence>
<evidence type="ECO:0000256" key="5">
    <source>
        <dbReference type="ARBA" id="ARBA00022989"/>
    </source>
</evidence>
<keyword evidence="5 10" id="KW-1133">Transmembrane helix</keyword>
<sequence length="1331" mass="148893">MLMNGSLSSPIKPSAIISANSSVTIVPLLDCLLLRYFVHFFAVCFIRVRGDQLHYNAPVPTVVIEVEELQEFEKMLTIGVDLGCQSFIVTERAVDPFFEAFLPAHDAAVQRTVPKRLIMVLQPNSTVFPRLPQMLIIEELPELLIILPTEKRSGETVTRIELYTVDLYEGDPVSIVPRLLDVVEDAGRPCDDLHQNDHFPDKFSNMNKRRLRVGMAPYIPNTHVEDMPLGEGNARYILPPKPNVSAQISGTELWFVVLFCETSNCTPEVTIESEWGAVFENGSSYGVIGRAVEHQVDIILAALYTWYSTYQFLAFTVVHSRSGCTCLVAKPRLVTNWSTPFQSFTGALWSAVFVAFLGGALALLVVSRGRQRILALDASTRLSASDSVLLMIGFFMEQSVPMPNELVASCVLFGTLMFAGFMIGSSYNGGLASTMIVPQYEKTVDTVHDLAATRTTWVGVTLSWIYSILLAPQPDLRTLLETFREWDDQEIDRHAFDRDVAIIVERLEHGYFAIPGFNQEALRGRRMLRDDIYWESVIGMCTKTWPARARFDRMVLDLKAHGILAHWELIAVMKYLSLSSQQTIRYSRDTGDDEVMPLRVANVTGALLILGAGLSLAAAVFIAELLCYKYLLTHLLAVYYADHQSVCVIRTPTEDIRIGEHSLPQVQLVLEASRDEGSLRLLQQAIEAGCDGFVVTDGALLPFLDRYHEAHMGAITQSEVKRLVGVLAHLDDEQEVRSKLLAHGALESLVNILLLAPNATAGTVGLYTTRLRPTVPIGTTIDLVQIAELKMASGDQPRQVLPPLPELEYFPDKISNMQGGRVRVSTLSYPPCTTWREVPLGEGNAMDMAATNHSVLVDGLELVLTLEFCHRHNCTLELVLGSDWGTVLKDGTTTGLLHDMTQNRADLVLGAIYEWFTPFLSFPPSLWMMVGVALLFGTLAVFAIDLYRHHRIASNERHHQYHHRSSSSSRRLLLFDALLFMIRLYVGQSARLRNDIVTAVILLATLLYGGFMIGNSYAGALASIMTLPRYEMSIDTVADFVEREMRWTGGSAAWMTSLADATEPTVVRMRDSFEVHDDETSAQLPFTDDRMGYVFERFQYGNYGFGTRIDLNASRRLQSLTQIIFREYTGGFCSKVWPLRGAYDRFILELHQSGILHYLELTSVIRLSGLSIQRNIQNARVHEADGEPVKLTIDHFLGVFFILFLGLSLAISKKGTLNYDAAVRQISILPDEYREPFKLGLDACRNAADDIKDRSSQISAFGKSSDGRRVGAQHSRSKRMRTEQVKKPTSDHQVETNASIVILGFLLHNLPSTGRISDGGLRTRWRWVVLY</sequence>
<name>A0A182J763_ANOAO</name>
<dbReference type="GO" id="GO:0005886">
    <property type="term" value="C:plasma membrane"/>
    <property type="evidence" value="ECO:0007669"/>
    <property type="project" value="UniProtKB-SubCell"/>
</dbReference>
<accession>A0A182J763</accession>
<dbReference type="PANTHER" id="PTHR42643">
    <property type="entry name" value="IONOTROPIC RECEPTOR 20A-RELATED"/>
    <property type="match status" value="1"/>
</dbReference>
<evidence type="ECO:0000256" key="1">
    <source>
        <dbReference type="ARBA" id="ARBA00004651"/>
    </source>
</evidence>
<comment type="subcellular location">
    <subcellularLocation>
        <location evidence="1">Cell membrane</location>
        <topology evidence="1">Multi-pass membrane protein</topology>
    </subcellularLocation>
</comment>
<feature type="domain" description="Ionotropic glutamate receptor C-terminal" evidence="11">
    <location>
        <begin position="925"/>
        <end position="1207"/>
    </location>
</feature>
<dbReference type="SUPFAM" id="SSF53850">
    <property type="entry name" value="Periplasmic binding protein-like II"/>
    <property type="match status" value="2"/>
</dbReference>
<dbReference type="GO" id="GO:0015276">
    <property type="term" value="F:ligand-gated monoatomic ion channel activity"/>
    <property type="evidence" value="ECO:0007669"/>
    <property type="project" value="InterPro"/>
</dbReference>
<dbReference type="Gene3D" id="3.40.190.10">
    <property type="entry name" value="Periplasmic binding protein-like II"/>
    <property type="match status" value="1"/>
</dbReference>